<feature type="region of interest" description="Disordered" evidence="1">
    <location>
        <begin position="504"/>
        <end position="523"/>
    </location>
</feature>
<dbReference type="CDD" id="cd23955">
    <property type="entry name" value="UBCc_invertebrate"/>
    <property type="match status" value="1"/>
</dbReference>
<organism evidence="3 4">
    <name type="scientific">Planoprotostelium fungivorum</name>
    <dbReference type="NCBI Taxonomy" id="1890364"/>
    <lineage>
        <taxon>Eukaryota</taxon>
        <taxon>Amoebozoa</taxon>
        <taxon>Evosea</taxon>
        <taxon>Variosea</taxon>
        <taxon>Cavosteliida</taxon>
        <taxon>Cavosteliaceae</taxon>
        <taxon>Planoprotostelium</taxon>
    </lineage>
</organism>
<protein>
    <recommendedName>
        <fullName evidence="2">UBC core domain-containing protein</fullName>
    </recommendedName>
</protein>
<accession>A0A2P6P0Z7</accession>
<dbReference type="InterPro" id="IPR016135">
    <property type="entry name" value="UBQ-conjugating_enzyme/RWD"/>
</dbReference>
<dbReference type="SUPFAM" id="SSF54495">
    <property type="entry name" value="UBC-like"/>
    <property type="match status" value="1"/>
</dbReference>
<dbReference type="SMART" id="SM00212">
    <property type="entry name" value="UBCc"/>
    <property type="match status" value="1"/>
</dbReference>
<dbReference type="InterPro" id="IPR050113">
    <property type="entry name" value="Ub_conjugating_enzyme"/>
</dbReference>
<dbReference type="InParanoid" id="A0A2P6P0Z7"/>
<dbReference type="Gene3D" id="3.10.110.10">
    <property type="entry name" value="Ubiquitin Conjugating Enzyme"/>
    <property type="match status" value="1"/>
</dbReference>
<dbReference type="Proteomes" id="UP000241769">
    <property type="component" value="Unassembled WGS sequence"/>
</dbReference>
<name>A0A2P6P0Z7_9EUKA</name>
<evidence type="ECO:0000313" key="3">
    <source>
        <dbReference type="EMBL" id="PRP89867.1"/>
    </source>
</evidence>
<evidence type="ECO:0000256" key="1">
    <source>
        <dbReference type="SAM" id="MobiDB-lite"/>
    </source>
</evidence>
<feature type="domain" description="UBC core" evidence="2">
    <location>
        <begin position="7"/>
        <end position="172"/>
    </location>
</feature>
<proteinExistence type="predicted"/>
<comment type="caution">
    <text evidence="3">The sequence shown here is derived from an EMBL/GenBank/DDBJ whole genome shotgun (WGS) entry which is preliminary data.</text>
</comment>
<evidence type="ECO:0000259" key="2">
    <source>
        <dbReference type="PROSITE" id="PS50127"/>
    </source>
</evidence>
<sequence>MNQQSSKAIKRLQADLRELQSNPMEGVSAAPLDNDLFEWHCNFVGGPDRDVYHVILYFPTTYPAVSPSAEFMPNGIPLGVGANTRGKKGTKVCLSIFSDFAQIHTEWAKEEGTGWSPSYTVQTVLLNLIAFLEQCNDGSWPVRSKLTKAFSCPDCGHTPNKPYPPFLDQPQAALPKAIHPDLTCYATKELYDPSSDAIWGFGVARNGTPQNPQLTSPCEFMTLDGFQQLEVGGGQAESVMREKLAHFVPLVIGRESKLFAAQFEKSMLEISGHKDLASACLFVLPKLLNSTVVTFMNGKRFASERALHGFFFLHRLFLWSAIHVKGVSVALEEKIRAFVKEPSQRDKKATPNVGEWLALLTASRQWTWTEIAPAYLDEANMRNVMWYLRDNASLGDLGMKAEQRLQLTFPATAVSRNLLAFQVLFMDIAKPQGMSLEQICERYDANLGFPTEEMEKSLKEAVGRVQQLRDYAEWYQVLKLAVPSKEELNGQLVSAVDRAQKTKGYNYTSNASRGGRGGRGGRR</sequence>
<keyword evidence="4" id="KW-1185">Reference proteome</keyword>
<dbReference type="PANTHER" id="PTHR24067">
    <property type="entry name" value="UBIQUITIN-CONJUGATING ENZYME E2"/>
    <property type="match status" value="1"/>
</dbReference>
<evidence type="ECO:0000313" key="4">
    <source>
        <dbReference type="Proteomes" id="UP000241769"/>
    </source>
</evidence>
<dbReference type="STRING" id="1890364.A0A2P6P0Z7"/>
<dbReference type="PROSITE" id="PS50127">
    <property type="entry name" value="UBC_2"/>
    <property type="match status" value="1"/>
</dbReference>
<dbReference type="EMBL" id="MDYQ01000001">
    <property type="protein sequence ID" value="PRP89867.1"/>
    <property type="molecule type" value="Genomic_DNA"/>
</dbReference>
<feature type="compositionally biased region" description="Gly residues" evidence="1">
    <location>
        <begin position="514"/>
        <end position="523"/>
    </location>
</feature>
<dbReference type="AlphaFoldDB" id="A0A2P6P0Z7"/>
<gene>
    <name evidence="3" type="ORF">PROFUN_00209</name>
</gene>
<reference evidence="3 4" key="1">
    <citation type="journal article" date="2018" name="Genome Biol. Evol.">
        <title>Multiple Roots of Fruiting Body Formation in Amoebozoa.</title>
        <authorList>
            <person name="Hillmann F."/>
            <person name="Forbes G."/>
            <person name="Novohradska S."/>
            <person name="Ferling I."/>
            <person name="Riege K."/>
            <person name="Groth M."/>
            <person name="Westermann M."/>
            <person name="Marz M."/>
            <person name="Spaller T."/>
            <person name="Winckler T."/>
            <person name="Schaap P."/>
            <person name="Glockner G."/>
        </authorList>
    </citation>
    <scope>NUCLEOTIDE SEQUENCE [LARGE SCALE GENOMIC DNA]</scope>
    <source>
        <strain evidence="3 4">Jena</strain>
    </source>
</reference>
<dbReference type="InterPro" id="IPR000608">
    <property type="entry name" value="UBC"/>
</dbReference>
<dbReference type="OrthoDB" id="109543at2759"/>
<dbReference type="Pfam" id="PF00179">
    <property type="entry name" value="UQ_con"/>
    <property type="match status" value="1"/>
</dbReference>